<reference evidence="4 5" key="1">
    <citation type="submission" date="2015-09" db="EMBL/GenBank/DDBJ databases">
        <authorList>
            <consortium name="Pathogen Informatics"/>
        </authorList>
    </citation>
    <scope>NUCLEOTIDE SEQUENCE [LARGE SCALE GENOMIC DNA]</scope>
    <source>
        <strain evidence="1 4">2789STDY5608837</strain>
        <strain evidence="2 5">2789STDY5834921</strain>
    </source>
</reference>
<name>A0A173X7V2_9FIRM</name>
<sequence length="79" mass="8605">MKTFFFFDFDEDDIITNLADAAPGNDVFAFSAGKKTEFAGTWNDESSDGSCFAVELQIDRAAKTATGTGIDDFFLSKLT</sequence>
<protein>
    <submittedName>
        <fullName evidence="1">Uncharacterized protein</fullName>
    </submittedName>
</protein>
<organism evidence="1 4">
    <name type="scientific">Blautia obeum</name>
    <dbReference type="NCBI Taxonomy" id="40520"/>
    <lineage>
        <taxon>Bacteria</taxon>
        <taxon>Bacillati</taxon>
        <taxon>Bacillota</taxon>
        <taxon>Clostridia</taxon>
        <taxon>Lachnospirales</taxon>
        <taxon>Lachnospiraceae</taxon>
        <taxon>Blautia</taxon>
    </lineage>
</organism>
<reference evidence="3 6" key="2">
    <citation type="submission" date="2019-07" db="EMBL/GenBank/DDBJ databases">
        <authorList>
            <person name="Hibberd C M."/>
            <person name="Gehrig L. J."/>
            <person name="Chang H.-W."/>
            <person name="Venkatesh S."/>
        </authorList>
    </citation>
    <scope>NUCLEOTIDE SEQUENCE [LARGE SCALE GENOMIC DNA]</scope>
    <source>
        <strain evidence="3">Ruminococcus_obeum_SSTS_Bg7063</strain>
    </source>
</reference>
<dbReference type="EMBL" id="CYZD01000001">
    <property type="protein sequence ID" value="CUN47360.1"/>
    <property type="molecule type" value="Genomic_DNA"/>
</dbReference>
<dbReference type="Proteomes" id="UP000095409">
    <property type="component" value="Unassembled WGS sequence"/>
</dbReference>
<dbReference type="Proteomes" id="UP000095413">
    <property type="component" value="Unassembled WGS sequence"/>
</dbReference>
<dbReference type="EMBL" id="CZBA01000001">
    <property type="protein sequence ID" value="CUP03231.1"/>
    <property type="molecule type" value="Genomic_DNA"/>
</dbReference>
<proteinExistence type="predicted"/>
<evidence type="ECO:0000313" key="6">
    <source>
        <dbReference type="Proteomes" id="UP000409147"/>
    </source>
</evidence>
<dbReference type="AlphaFoldDB" id="A0A173X7V2"/>
<evidence type="ECO:0000313" key="2">
    <source>
        <dbReference type="EMBL" id="CUP03231.1"/>
    </source>
</evidence>
<evidence type="ECO:0000313" key="4">
    <source>
        <dbReference type="Proteomes" id="UP000095409"/>
    </source>
</evidence>
<keyword evidence="6" id="KW-1185">Reference proteome</keyword>
<gene>
    <name evidence="1" type="ORF">ERS852394_00323</name>
    <name evidence="2" type="ORF">ERS852533_00053</name>
    <name evidence="3" type="ORF">ROSSTS7063_01081</name>
</gene>
<evidence type="ECO:0000313" key="1">
    <source>
        <dbReference type="EMBL" id="CUN47360.1"/>
    </source>
</evidence>
<dbReference type="Proteomes" id="UP000409147">
    <property type="component" value="Unassembled WGS sequence"/>
</dbReference>
<evidence type="ECO:0000313" key="5">
    <source>
        <dbReference type="Proteomes" id="UP000095413"/>
    </source>
</evidence>
<evidence type="ECO:0000313" key="3">
    <source>
        <dbReference type="EMBL" id="VUW99908.1"/>
    </source>
</evidence>
<dbReference type="EMBL" id="CABHNB010000017">
    <property type="protein sequence ID" value="VUW99908.1"/>
    <property type="molecule type" value="Genomic_DNA"/>
</dbReference>
<accession>A0A173X7V2</accession>